<feature type="region of interest" description="Disordered" evidence="1">
    <location>
        <begin position="1549"/>
        <end position="1569"/>
    </location>
</feature>
<dbReference type="EMBL" id="BK067790">
    <property type="protein sequence ID" value="DBA52098.1"/>
    <property type="molecule type" value="Genomic_DNA"/>
</dbReference>
<protein>
    <submittedName>
        <fullName evidence="2">ORF13</fullName>
    </submittedName>
</protein>
<proteinExistence type="predicted"/>
<evidence type="ECO:0000313" key="2">
    <source>
        <dbReference type="EMBL" id="DBA52098.1"/>
    </source>
</evidence>
<reference evidence="2" key="2">
    <citation type="submission" date="2024-03" db="EMBL/GenBank/DDBJ databases">
        <authorList>
            <person name="Ni Y."/>
            <person name="Xu T."/>
            <person name="Yan S."/>
            <person name="Chen L."/>
            <person name="Wang Y."/>
        </authorList>
    </citation>
    <scope>NUCLEOTIDE SEQUENCE</scope>
    <source>
        <strain evidence="2">NMM1</strain>
    </source>
</reference>
<feature type="compositionally biased region" description="Polar residues" evidence="1">
    <location>
        <begin position="495"/>
        <end position="518"/>
    </location>
</feature>
<organism evidence="2">
    <name type="scientific">Nitrosopumilaceae spindle-shaped virus</name>
    <dbReference type="NCBI Taxonomy" id="3065433"/>
    <lineage>
        <taxon>Viruses</taxon>
    </lineage>
</organism>
<sequence length="1569" mass="172818">MVKSAQEKVLEKKYAEAVSGKDKEIHDAQIEVYEGQVTEARDAYYEATEKRSKARSKLPKDIPEESEIKEKLLEAQYIKRNISSPTEREQISEYEKSISDYRVHKKTVSVLDKEIPQLKIQAEEEVKTVNRKIQKAKETETVKQDSLIEGYSSQISAIRKAEYVSQKKQQSLIVSEATALVKKEDARLEQKRIAEEAKALKLKQEADVRQKAFDEMKGGGKTAGKQIHYGRYPNIPYGHGEISPAPPSRGTKGGKIYWIIEDSYYQRAGSILGISAEQARSVARHGMVTGSGKSRDKALRSVQDSIDGGNRAEQYAQHRALAKKTTASAYGNMSAQEKLTSSATATMFATNHNMSASEISQKKEAKKVVLLEAVYDATNGRLGSKKGETTKQGEGTFQVFEKDGTNVTDKVIPIINKQRETELANARQQQYISELRAGNIGLARALLDPQTKQTYTNSTMNTDKFLTERGYDTSKPDTIPNNLFSPDYNEKLTEARQTTQGDLRTATSGYTGKTNQPYTMPKASMKVQTKRKEAQAVIAKFDPKPMDQFKAKDSSYVPSVGTVTLKKNELLSKKETDVWGFDPIANQVNKDMQTSWTVTVQKKGAEYTSDFKTREEAVLFKKSQEKVFSGTDNEWWNKYNYAPAVDSGEVIHPSKTETWSDDIRLGAGYVITPSYNILKTVYNLTQPEDKQVPMLATAEDKLIGGTITDVMDGTPLKGTGVTGFADYVVENPFRAVAEVPSAVVTGVMGGKAITYGIKGASIGVSATAKLGNKIIQNNAPTIVKVPTMAVMGAGQTVQRVGTKVSSIPSVIGSSIISYGTIPKATKYGMPSFTIPQQVVRQGIVKPYDSATMFQGSRVGFGAKANFILTPSGRMFVRQSTDIAGEIGAKPQFLSKQVAMFENENVVGFATRGKMKTTKYDMPKETPFKSDVFAPTDKTKLIPKEGLPKEKKPFPELYDSKATTSGKPFPELVKVEDIGKTSIPKLQTPTVLDRIKSTALYKTKVSAKQYKTNIDEVTFYSDTTGDLVKGVKRPKAELQGEGVNYRGFKKPEITGTRTRLQDYKTSTSQSTIKGQLKYSEVAGGKIKFKGSPVRQVDTIVTGAKLTGKKNLKLIDDMAKEGQIEEIGKKTVMKGTDYFGGGKKAGQLKQSLESRNPTTYEAKSGKIKPKDETILYGVSNRNIPVDKKAFAQTMKESNLLREMADKAPLNKKPTVPKGVDEPPKEKYHAFIGESKSTGKTFQGTRIELGSGIGTTGVGSSFTKTNVDLGKGGGISNIKDVKGMSSKPDVVGVTTNRINVKKFEEPKIQKGDKIVDSKEGSTVTRTKLDTFQETKIKLGQSAVSKPVQIQVPKVKASVKPPKVSPKVKQVVTPTVSQKTGTGLVQETAQLTKQQTKQKPKIKQAQRLRAVQSQVAITAVVAKTAQVQAVAQMKPPTIQRTVTRKPAIVIDINLPVPERKPRKRKRGKKAGFIGNVRLDNIMGMYKRKEITYGQKKVTKLERQDMRLTAGTKNRIALPSSGLLKTKKKKKGKTESVFGRSVTKTKDEFVGFESKPKKKTVKRKKSKSTKVRLM</sequence>
<name>A0AAT9JGC6_9VIRU</name>
<evidence type="ECO:0000256" key="1">
    <source>
        <dbReference type="SAM" id="MobiDB-lite"/>
    </source>
</evidence>
<feature type="region of interest" description="Disordered" evidence="1">
    <location>
        <begin position="495"/>
        <end position="519"/>
    </location>
</feature>
<reference evidence="2" key="1">
    <citation type="journal article" date="2024" name="Environ. Microbiol. Rep.">
        <title>Hiding in plain sight: The discovery of complete genomes of 11 hypothetical spindle-shaped viruses that putatively infect mesophilic ammonia-oxidizing archaea.</title>
        <authorList>
            <person name="Ni Y."/>
            <person name="Xu T."/>
            <person name="Yan S."/>
            <person name="Chen L."/>
            <person name="Wang Y."/>
        </authorList>
    </citation>
    <scope>NUCLEOTIDE SEQUENCE</scope>
    <source>
        <strain evidence="2">NMM1</strain>
    </source>
</reference>
<feature type="compositionally biased region" description="Basic residues" evidence="1">
    <location>
        <begin position="1551"/>
        <end position="1569"/>
    </location>
</feature>
<accession>A0AAT9JGC6</accession>